<keyword evidence="3" id="KW-1185">Reference proteome</keyword>
<dbReference type="CDD" id="cd02440">
    <property type="entry name" value="AdoMet_MTases"/>
    <property type="match status" value="1"/>
</dbReference>
<dbReference type="Pfam" id="PF13489">
    <property type="entry name" value="Methyltransf_23"/>
    <property type="match status" value="1"/>
</dbReference>
<dbReference type="GO" id="GO:0016758">
    <property type="term" value="F:hexosyltransferase activity"/>
    <property type="evidence" value="ECO:0007669"/>
    <property type="project" value="UniProtKB-ARBA"/>
</dbReference>
<keyword evidence="2" id="KW-0328">Glycosyltransferase</keyword>
<dbReference type="EMBL" id="CP137641">
    <property type="protein sequence ID" value="WOX56630.1"/>
    <property type="molecule type" value="Genomic_DNA"/>
</dbReference>
<dbReference type="Pfam" id="PF00535">
    <property type="entry name" value="Glycos_transf_2"/>
    <property type="match status" value="1"/>
</dbReference>
<feature type="domain" description="Glycosyltransferase 2-like" evidence="1">
    <location>
        <begin position="556"/>
        <end position="684"/>
    </location>
</feature>
<name>A0ABD8ABM5_9EURY</name>
<evidence type="ECO:0000259" key="1">
    <source>
        <dbReference type="Pfam" id="PF00535"/>
    </source>
</evidence>
<dbReference type="Gene3D" id="3.40.50.150">
    <property type="entry name" value="Vaccinia Virus protein VP39"/>
    <property type="match status" value="1"/>
</dbReference>
<reference evidence="2 3" key="1">
    <citation type="submission" date="2023-10" db="EMBL/GenBank/DDBJ databases">
        <title>The complete genome sequence of Methanoculleus palmolei DSM 4273.</title>
        <authorList>
            <person name="Lai S.-J."/>
            <person name="You Y.-T."/>
            <person name="Chen S.-C."/>
        </authorList>
    </citation>
    <scope>NUCLEOTIDE SEQUENCE [LARGE SCALE GENOMIC DNA]</scope>
    <source>
        <strain evidence="2 3">DSM 4273</strain>
    </source>
</reference>
<dbReference type="Gene3D" id="3.90.550.10">
    <property type="entry name" value="Spore Coat Polysaccharide Biosynthesis Protein SpsA, Chain A"/>
    <property type="match status" value="1"/>
</dbReference>
<dbReference type="Proteomes" id="UP001626603">
    <property type="component" value="Chromosome"/>
</dbReference>
<dbReference type="AlphaFoldDB" id="A0ABD8ABM5"/>
<accession>A0ABD8ABM5</accession>
<proteinExistence type="predicted"/>
<dbReference type="CDD" id="cd04184">
    <property type="entry name" value="GT2_RfbC_Mx_like"/>
    <property type="match status" value="1"/>
</dbReference>
<dbReference type="SUPFAM" id="SSF53448">
    <property type="entry name" value="Nucleotide-diphospho-sugar transferases"/>
    <property type="match status" value="1"/>
</dbReference>
<organism evidence="2 3">
    <name type="scientific">Methanoculleus palmolei</name>
    <dbReference type="NCBI Taxonomy" id="72612"/>
    <lineage>
        <taxon>Archaea</taxon>
        <taxon>Methanobacteriati</taxon>
        <taxon>Methanobacteriota</taxon>
        <taxon>Stenosarchaea group</taxon>
        <taxon>Methanomicrobia</taxon>
        <taxon>Methanomicrobiales</taxon>
        <taxon>Methanomicrobiaceae</taxon>
        <taxon>Methanoculleus</taxon>
    </lineage>
</organism>
<dbReference type="PANTHER" id="PTHR22916">
    <property type="entry name" value="GLYCOSYLTRANSFERASE"/>
    <property type="match status" value="1"/>
</dbReference>
<gene>
    <name evidence="2" type="ORF">R6Y95_04650</name>
</gene>
<evidence type="ECO:0000313" key="2">
    <source>
        <dbReference type="EMBL" id="WOX56630.1"/>
    </source>
</evidence>
<dbReference type="InterPro" id="IPR001173">
    <property type="entry name" value="Glyco_trans_2-like"/>
</dbReference>
<dbReference type="InterPro" id="IPR029063">
    <property type="entry name" value="SAM-dependent_MTases_sf"/>
</dbReference>
<protein>
    <submittedName>
        <fullName evidence="2">Glycosyltransferase</fullName>
        <ecNumber evidence="2">2.4.-.-</ecNumber>
    </submittedName>
</protein>
<evidence type="ECO:0000313" key="3">
    <source>
        <dbReference type="Proteomes" id="UP001626603"/>
    </source>
</evidence>
<dbReference type="InterPro" id="IPR029044">
    <property type="entry name" value="Nucleotide-diphossugar_trans"/>
</dbReference>
<dbReference type="PANTHER" id="PTHR22916:SF3">
    <property type="entry name" value="UDP-GLCNAC:BETAGAL BETA-1,3-N-ACETYLGLUCOSAMINYLTRANSFERASE-LIKE PROTEIN 1"/>
    <property type="match status" value="1"/>
</dbReference>
<sequence length="1022" mass="115984">MSPIYEDHRSKRYEPSAIDLENKNCSQVLLIELIGTGKNVLEVGTSTGYVSRILKERGNTVTGIEIDPEAGEIAGRHCDSMIIGDIEKLDLDAYLAPSSFDIIMFGDVLEHLVSPEDALRKVKKYLRPSGYLAVSLPNVCHGDIILNLLMGNFEYTSMGLLDATHLRFFGLRNIIDLFTRCGYSVTDVRTTVLAVGNTEQRVDPGAVPEDLADFVKSLPNANVYQYVFKASPSSAPEAVEAAPVPDLDDLFHEAIEESIQAETKPLLEENQSLQRLIAERDARVASLDEQVRQQATQLVQLSNELASVKQSIMWRLLMKFHNGFVERVLPQKTRRRKLYDLGLVGSRILVHEGPRSLWVGGKKRLQNKFQLKSVNVKKPILRIPLEVNDESVLLPLDNPLVGRFISPTNKLSAIEVLTWTPGKCNTDLRLSVGKGSLEGPVIREVVLKRKMIVNKGYSRWEFKPIPDSQGKVYYFQVESTGSPSAAVWYNSTYPHEKLQLFRDGKEINGRIGFQCFTKEVIRDPYQLWILQNEPSEIQLEQMREECANLPYQPKISIVTPVWNTDEKYLRNMIDSVQRQVYDNWELCIVDGGSEGGHVKAVLNEYFEMDSRIKVKFLSTNLGISDNTNEALSLVTGEYIGFLDHDDELAQNALYEVVKLLNGQQDLEIIYSDNDKIDENRFRKDPFFKPDWSLPFLLSTNYPFHLLICKTSLVKKIGGLRREYDGAQDYDFILRMIQHTKPERIGHIQKVLYHWRVTKSSSASGRSAKPYAYEAGRQALHSYLVRRGIEAEVFELEPGSYRVKCALQCQPQVGVVLISQNSESKDYTKFIRSLVAFSTYSIKRIYVPKSPKEKCKGLCIVDYLESFTKLYELLQGDTLEYLIFVDFDELSHNPVSFRKDWIEALLEQYVLFGSGVVGTGSPMFGNVVHSIYRPCGPIFCVASSIFGDYLQSNNASHNFDTLQIALADVSDTMGYVNVFTPFCMGNLATCKKILRYYSGMDTRPTLTKNMRFYLKSIINEDNN</sequence>
<dbReference type="SUPFAM" id="SSF53335">
    <property type="entry name" value="S-adenosyl-L-methionine-dependent methyltransferases"/>
    <property type="match status" value="1"/>
</dbReference>
<keyword evidence="2" id="KW-0808">Transferase</keyword>
<dbReference type="EC" id="2.4.-.-" evidence="2"/>